<keyword evidence="4" id="KW-1185">Reference proteome</keyword>
<protein>
    <recommendedName>
        <fullName evidence="5">Cell envelope biogenesis protein TolA</fullName>
    </recommendedName>
</protein>
<feature type="signal peptide" evidence="2">
    <location>
        <begin position="1"/>
        <end position="23"/>
    </location>
</feature>
<comment type="caution">
    <text evidence="3">The sequence shown here is derived from an EMBL/GenBank/DDBJ whole genome shotgun (WGS) entry which is preliminary data.</text>
</comment>
<evidence type="ECO:0000313" key="3">
    <source>
        <dbReference type="EMBL" id="MFC7418593.1"/>
    </source>
</evidence>
<gene>
    <name evidence="3" type="ORF">ACFQNF_01710</name>
</gene>
<sequence length="193" mass="20709">MNKLNLTALSVALFLGVNTSAIGDEMSKPDYKAAKEGISAMYKSDQSTCKAKTGNAKDVCSEEAKGREKVAKAELEVKNSPSDKYRYELRMAKADSAYDVAKEKCDDASGNAKDVCRKEAKSAYVTAKADAKVAEKTSDANTTAREKSTDVRKDAVTDKQDAAYAVAKEKCDALAGDTKANCLKEAKRVNGQP</sequence>
<keyword evidence="2" id="KW-0732">Signal</keyword>
<feature type="chain" id="PRO_5045457648" description="Cell envelope biogenesis protein TolA" evidence="2">
    <location>
        <begin position="24"/>
        <end position="193"/>
    </location>
</feature>
<evidence type="ECO:0000256" key="1">
    <source>
        <dbReference type="SAM" id="MobiDB-lite"/>
    </source>
</evidence>
<dbReference type="RefSeq" id="WP_380185669.1">
    <property type="nucleotide sequence ID" value="NZ_JBHTBQ010000004.1"/>
</dbReference>
<dbReference type="Proteomes" id="UP001596473">
    <property type="component" value="Unassembled WGS sequence"/>
</dbReference>
<evidence type="ECO:0000256" key="2">
    <source>
        <dbReference type="SAM" id="SignalP"/>
    </source>
</evidence>
<evidence type="ECO:0000313" key="4">
    <source>
        <dbReference type="Proteomes" id="UP001596473"/>
    </source>
</evidence>
<evidence type="ECO:0008006" key="5">
    <source>
        <dbReference type="Google" id="ProtNLM"/>
    </source>
</evidence>
<proteinExistence type="predicted"/>
<reference evidence="4" key="1">
    <citation type="journal article" date="2019" name="Int. J. Syst. Evol. Microbiol.">
        <title>The Global Catalogue of Microorganisms (GCM) 10K type strain sequencing project: providing services to taxonomists for standard genome sequencing and annotation.</title>
        <authorList>
            <consortium name="The Broad Institute Genomics Platform"/>
            <consortium name="The Broad Institute Genome Sequencing Center for Infectious Disease"/>
            <person name="Wu L."/>
            <person name="Ma J."/>
        </authorList>
    </citation>
    <scope>NUCLEOTIDE SEQUENCE [LARGE SCALE GENOMIC DNA]</scope>
    <source>
        <strain evidence="4">CCUG 62945</strain>
    </source>
</reference>
<name>A0ABW2QS83_9NEIS</name>
<feature type="region of interest" description="Disordered" evidence="1">
    <location>
        <begin position="134"/>
        <end position="158"/>
    </location>
</feature>
<dbReference type="EMBL" id="JBHTBQ010000004">
    <property type="protein sequence ID" value="MFC7418593.1"/>
    <property type="molecule type" value="Genomic_DNA"/>
</dbReference>
<accession>A0ABW2QS83</accession>
<organism evidence="3 4">
    <name type="scientific">Iodobacter arcticus</name>
    <dbReference type="NCBI Taxonomy" id="590593"/>
    <lineage>
        <taxon>Bacteria</taxon>
        <taxon>Pseudomonadati</taxon>
        <taxon>Pseudomonadota</taxon>
        <taxon>Betaproteobacteria</taxon>
        <taxon>Neisseriales</taxon>
        <taxon>Chitinibacteraceae</taxon>
        <taxon>Iodobacter</taxon>
    </lineage>
</organism>